<dbReference type="Pfam" id="PF17295">
    <property type="entry name" value="DUF5348"/>
    <property type="match status" value="1"/>
</dbReference>
<dbReference type="Proteomes" id="UP001232973">
    <property type="component" value="Unassembled WGS sequence"/>
</dbReference>
<gene>
    <name evidence="2" type="ORF">J2S03_003514</name>
</gene>
<sequence length="79" mass="9490">MKGHLEFSPTFGRWYFMSEETECALHCGYAVELRVGDRYYPGRIEFCDEGWYVILQEDPRKRVSFVLKRKCTYAARLPW</sequence>
<dbReference type="InterPro" id="IPR035255">
    <property type="entry name" value="DUF5348"/>
</dbReference>
<reference evidence="2 3" key="1">
    <citation type="submission" date="2023-07" db="EMBL/GenBank/DDBJ databases">
        <title>Genomic Encyclopedia of Type Strains, Phase IV (KMG-IV): sequencing the most valuable type-strain genomes for metagenomic binning, comparative biology and taxonomic classification.</title>
        <authorList>
            <person name="Goeker M."/>
        </authorList>
    </citation>
    <scope>NUCLEOTIDE SEQUENCE [LARGE SCALE GENOMIC DNA]</scope>
    <source>
        <strain evidence="2 3">DSM 4006</strain>
    </source>
</reference>
<dbReference type="Gene3D" id="2.40.10.390">
    <property type="match status" value="1"/>
</dbReference>
<comment type="caution">
    <text evidence="2">The sequence shown here is derived from an EMBL/GenBank/DDBJ whole genome shotgun (WGS) entry which is preliminary data.</text>
</comment>
<keyword evidence="3" id="KW-1185">Reference proteome</keyword>
<name>A0ABT9XPK5_9BACL</name>
<dbReference type="RefSeq" id="WP_407654017.1">
    <property type="nucleotide sequence ID" value="NZ_CP067097.1"/>
</dbReference>
<dbReference type="EMBL" id="JAUSTP010000071">
    <property type="protein sequence ID" value="MDQ0191641.1"/>
    <property type="molecule type" value="Genomic_DNA"/>
</dbReference>
<evidence type="ECO:0000313" key="2">
    <source>
        <dbReference type="EMBL" id="MDQ0191641.1"/>
    </source>
</evidence>
<evidence type="ECO:0000313" key="3">
    <source>
        <dbReference type="Proteomes" id="UP001232973"/>
    </source>
</evidence>
<accession>A0ABT9XPK5</accession>
<evidence type="ECO:0000259" key="1">
    <source>
        <dbReference type="Pfam" id="PF17295"/>
    </source>
</evidence>
<organism evidence="2 3">
    <name type="scientific">Alicyclobacillus cycloheptanicus</name>
    <dbReference type="NCBI Taxonomy" id="1457"/>
    <lineage>
        <taxon>Bacteria</taxon>
        <taxon>Bacillati</taxon>
        <taxon>Bacillota</taxon>
        <taxon>Bacilli</taxon>
        <taxon>Bacillales</taxon>
        <taxon>Alicyclobacillaceae</taxon>
        <taxon>Alicyclobacillus</taxon>
    </lineage>
</organism>
<protein>
    <recommendedName>
        <fullName evidence="1">DUF5348 domain-containing protein</fullName>
    </recommendedName>
</protein>
<proteinExistence type="predicted"/>
<feature type="domain" description="DUF5348" evidence="1">
    <location>
        <begin position="4"/>
        <end position="58"/>
    </location>
</feature>